<protein>
    <submittedName>
        <fullName evidence="1">Uncharacterized protein</fullName>
    </submittedName>
</protein>
<dbReference type="AlphaFoldDB" id="A0A6A4GCN2"/>
<dbReference type="OrthoDB" id="2688210at2759"/>
<accession>A0A6A4GCN2</accession>
<evidence type="ECO:0000313" key="1">
    <source>
        <dbReference type="EMBL" id="KAE9383207.1"/>
    </source>
</evidence>
<dbReference type="Proteomes" id="UP000799118">
    <property type="component" value="Unassembled WGS sequence"/>
</dbReference>
<feature type="non-terminal residue" evidence="1">
    <location>
        <position position="1"/>
    </location>
</feature>
<dbReference type="EMBL" id="ML770636">
    <property type="protein sequence ID" value="KAE9383207.1"/>
    <property type="molecule type" value="Genomic_DNA"/>
</dbReference>
<reference evidence="1" key="1">
    <citation type="journal article" date="2019" name="Environ. Microbiol.">
        <title>Fungal ecological strategies reflected in gene transcription - a case study of two litter decomposers.</title>
        <authorList>
            <person name="Barbi F."/>
            <person name="Kohler A."/>
            <person name="Barry K."/>
            <person name="Baskaran P."/>
            <person name="Daum C."/>
            <person name="Fauchery L."/>
            <person name="Ihrmark K."/>
            <person name="Kuo A."/>
            <person name="LaButti K."/>
            <person name="Lipzen A."/>
            <person name="Morin E."/>
            <person name="Grigoriev I.V."/>
            <person name="Henrissat B."/>
            <person name="Lindahl B."/>
            <person name="Martin F."/>
        </authorList>
    </citation>
    <scope>NUCLEOTIDE SEQUENCE</scope>
    <source>
        <strain evidence="1">JB14</strain>
    </source>
</reference>
<name>A0A6A4GCN2_9AGAR</name>
<sequence length="158" mass="18354">RKYEHVELWYFGMEGCKEAWLNSFADSTTGYSFAAFGEDAATVALRPLSTLSKSPKAIPDEQLSFTQLSIAKTLYVQTMTELGWPAEYCKAWAQLYTILENHCFRRIKPHGEQVLVKYHTQVKRDWHRLILLKKPVFNVAIVNEDLILKIEDEVLRKM</sequence>
<proteinExistence type="predicted"/>
<gene>
    <name evidence="1" type="ORF">BT96DRAFT_1038704</name>
</gene>
<organism evidence="1 2">
    <name type="scientific">Gymnopus androsaceus JB14</name>
    <dbReference type="NCBI Taxonomy" id="1447944"/>
    <lineage>
        <taxon>Eukaryota</taxon>
        <taxon>Fungi</taxon>
        <taxon>Dikarya</taxon>
        <taxon>Basidiomycota</taxon>
        <taxon>Agaricomycotina</taxon>
        <taxon>Agaricomycetes</taxon>
        <taxon>Agaricomycetidae</taxon>
        <taxon>Agaricales</taxon>
        <taxon>Marasmiineae</taxon>
        <taxon>Omphalotaceae</taxon>
        <taxon>Gymnopus</taxon>
    </lineage>
</organism>
<evidence type="ECO:0000313" key="2">
    <source>
        <dbReference type="Proteomes" id="UP000799118"/>
    </source>
</evidence>
<keyword evidence="2" id="KW-1185">Reference proteome</keyword>